<evidence type="ECO:0000256" key="5">
    <source>
        <dbReference type="PROSITE-ProRule" id="PRU00108"/>
    </source>
</evidence>
<feature type="DNA-binding region" description="Homeobox" evidence="5">
    <location>
        <begin position="41"/>
        <end position="100"/>
    </location>
</feature>
<dbReference type="InterPro" id="IPR017970">
    <property type="entry name" value="Homeobox_CS"/>
</dbReference>
<sequence>MRSVRPTQRHNTCDVSSENNYSSDGTVDEDSQIRLRLKRRLQRNRTAFSDQQIKALENEFERTHYPDVFAREKLADKICLPEPRIQVWFSNRRAKWRREEKLRNTNQKKGQTQTNSIRQKGRKQTLITAQIIPK</sequence>
<feature type="region of interest" description="Disordered" evidence="7">
    <location>
        <begin position="100"/>
        <end position="127"/>
    </location>
</feature>
<dbReference type="OrthoDB" id="6159439at2759"/>
<dbReference type="SUPFAM" id="SSF46689">
    <property type="entry name" value="Homeodomain-like"/>
    <property type="match status" value="1"/>
</dbReference>
<dbReference type="EMBL" id="OC870981">
    <property type="protein sequence ID" value="CAD7635264.1"/>
    <property type="molecule type" value="Genomic_DNA"/>
</dbReference>
<reference evidence="9" key="1">
    <citation type="submission" date="2020-11" db="EMBL/GenBank/DDBJ databases">
        <authorList>
            <person name="Tran Van P."/>
        </authorList>
    </citation>
    <scope>NUCLEOTIDE SEQUENCE</scope>
</reference>
<keyword evidence="10" id="KW-1185">Reference proteome</keyword>
<evidence type="ECO:0000256" key="6">
    <source>
        <dbReference type="RuleBase" id="RU000682"/>
    </source>
</evidence>
<evidence type="ECO:0000313" key="10">
    <source>
        <dbReference type="Proteomes" id="UP000759131"/>
    </source>
</evidence>
<evidence type="ECO:0000259" key="8">
    <source>
        <dbReference type="PROSITE" id="PS50071"/>
    </source>
</evidence>
<gene>
    <name evidence="9" type="ORF">OSB1V03_LOCUS15655</name>
</gene>
<proteinExistence type="predicted"/>
<feature type="compositionally biased region" description="Polar residues" evidence="7">
    <location>
        <begin position="104"/>
        <end position="118"/>
    </location>
</feature>
<dbReference type="FunFam" id="1.10.10.60:FF:000679">
    <property type="entry name" value="Homeobox protein aristaless"/>
    <property type="match status" value="1"/>
</dbReference>
<keyword evidence="4 5" id="KW-0539">Nucleus</keyword>
<dbReference type="PROSITE" id="PS00027">
    <property type="entry name" value="HOMEOBOX_1"/>
    <property type="match status" value="1"/>
</dbReference>
<dbReference type="GO" id="GO:0000977">
    <property type="term" value="F:RNA polymerase II transcription regulatory region sequence-specific DNA binding"/>
    <property type="evidence" value="ECO:0007669"/>
    <property type="project" value="TreeGrafter"/>
</dbReference>
<accession>A0A7R9Q7L2</accession>
<keyword evidence="3 5" id="KW-0371">Homeobox</keyword>
<evidence type="ECO:0000256" key="1">
    <source>
        <dbReference type="ARBA" id="ARBA00004123"/>
    </source>
</evidence>
<dbReference type="SMART" id="SM00389">
    <property type="entry name" value="HOX"/>
    <property type="match status" value="1"/>
</dbReference>
<dbReference type="InterPro" id="IPR050649">
    <property type="entry name" value="Paired_Homeobox_TFs"/>
</dbReference>
<dbReference type="PANTHER" id="PTHR24329">
    <property type="entry name" value="HOMEOBOX PROTEIN ARISTALESS"/>
    <property type="match status" value="1"/>
</dbReference>
<evidence type="ECO:0000256" key="4">
    <source>
        <dbReference type="ARBA" id="ARBA00023242"/>
    </source>
</evidence>
<dbReference type="Pfam" id="PF00046">
    <property type="entry name" value="Homeodomain"/>
    <property type="match status" value="1"/>
</dbReference>
<organism evidence="9">
    <name type="scientific">Medioppia subpectinata</name>
    <dbReference type="NCBI Taxonomy" id="1979941"/>
    <lineage>
        <taxon>Eukaryota</taxon>
        <taxon>Metazoa</taxon>
        <taxon>Ecdysozoa</taxon>
        <taxon>Arthropoda</taxon>
        <taxon>Chelicerata</taxon>
        <taxon>Arachnida</taxon>
        <taxon>Acari</taxon>
        <taxon>Acariformes</taxon>
        <taxon>Sarcoptiformes</taxon>
        <taxon>Oribatida</taxon>
        <taxon>Brachypylina</taxon>
        <taxon>Oppioidea</taxon>
        <taxon>Oppiidae</taxon>
        <taxon>Medioppia</taxon>
    </lineage>
</organism>
<name>A0A7R9Q7L2_9ACAR</name>
<evidence type="ECO:0000256" key="3">
    <source>
        <dbReference type="ARBA" id="ARBA00023155"/>
    </source>
</evidence>
<dbReference type="PROSITE" id="PS50071">
    <property type="entry name" value="HOMEOBOX_2"/>
    <property type="match status" value="1"/>
</dbReference>
<dbReference type="InterPro" id="IPR009057">
    <property type="entry name" value="Homeodomain-like_sf"/>
</dbReference>
<comment type="subcellular location">
    <subcellularLocation>
        <location evidence="1 5 6">Nucleus</location>
    </subcellularLocation>
</comment>
<feature type="region of interest" description="Disordered" evidence="7">
    <location>
        <begin position="1"/>
        <end position="29"/>
    </location>
</feature>
<dbReference type="EMBL" id="CAJPIZ010016406">
    <property type="protein sequence ID" value="CAG2115694.1"/>
    <property type="molecule type" value="Genomic_DNA"/>
</dbReference>
<dbReference type="Proteomes" id="UP000759131">
    <property type="component" value="Unassembled WGS sequence"/>
</dbReference>
<dbReference type="GO" id="GO:0005634">
    <property type="term" value="C:nucleus"/>
    <property type="evidence" value="ECO:0007669"/>
    <property type="project" value="UniProtKB-SubCell"/>
</dbReference>
<evidence type="ECO:0000256" key="2">
    <source>
        <dbReference type="ARBA" id="ARBA00023125"/>
    </source>
</evidence>
<protein>
    <recommendedName>
        <fullName evidence="8">Homeobox domain-containing protein</fullName>
    </recommendedName>
</protein>
<dbReference type="CDD" id="cd00086">
    <property type="entry name" value="homeodomain"/>
    <property type="match status" value="1"/>
</dbReference>
<keyword evidence="2 5" id="KW-0238">DNA-binding</keyword>
<feature type="compositionally biased region" description="Polar residues" evidence="7">
    <location>
        <begin position="1"/>
        <end position="25"/>
    </location>
</feature>
<evidence type="ECO:0000256" key="7">
    <source>
        <dbReference type="SAM" id="MobiDB-lite"/>
    </source>
</evidence>
<dbReference type="Gene3D" id="1.10.10.60">
    <property type="entry name" value="Homeodomain-like"/>
    <property type="match status" value="1"/>
</dbReference>
<evidence type="ECO:0000313" key="9">
    <source>
        <dbReference type="EMBL" id="CAD7635264.1"/>
    </source>
</evidence>
<dbReference type="InterPro" id="IPR001356">
    <property type="entry name" value="HD"/>
</dbReference>
<dbReference type="GO" id="GO:0000981">
    <property type="term" value="F:DNA-binding transcription factor activity, RNA polymerase II-specific"/>
    <property type="evidence" value="ECO:0007669"/>
    <property type="project" value="InterPro"/>
</dbReference>
<dbReference type="AlphaFoldDB" id="A0A7R9Q7L2"/>
<feature type="domain" description="Homeobox" evidence="8">
    <location>
        <begin position="39"/>
        <end position="99"/>
    </location>
</feature>
<dbReference type="PANTHER" id="PTHR24329:SF543">
    <property type="entry name" value="FI01017P-RELATED"/>
    <property type="match status" value="1"/>
</dbReference>